<evidence type="ECO:0000256" key="2">
    <source>
        <dbReference type="ARBA" id="ARBA00022485"/>
    </source>
</evidence>
<dbReference type="Proteomes" id="UP000093352">
    <property type="component" value="Unassembled WGS sequence"/>
</dbReference>
<evidence type="ECO:0000259" key="8">
    <source>
        <dbReference type="PROSITE" id="PS51379"/>
    </source>
</evidence>
<dbReference type="EMBL" id="MBEW02000001">
    <property type="protein sequence ID" value="RDY22248.1"/>
    <property type="molecule type" value="Genomic_DNA"/>
</dbReference>
<evidence type="ECO:0000256" key="5">
    <source>
        <dbReference type="ARBA" id="ARBA00023004"/>
    </source>
</evidence>
<keyword evidence="1" id="KW-0813">Transport</keyword>
<keyword evidence="6" id="KW-0411">Iron-sulfur</keyword>
<feature type="transmembrane region" description="Helical" evidence="7">
    <location>
        <begin position="125"/>
        <end position="144"/>
    </location>
</feature>
<feature type="transmembrane region" description="Helical" evidence="7">
    <location>
        <begin position="179"/>
        <end position="202"/>
    </location>
</feature>
<dbReference type="SUPFAM" id="SSF54862">
    <property type="entry name" value="4Fe-4S ferredoxins"/>
    <property type="match status" value="1"/>
</dbReference>
<keyword evidence="3" id="KW-0479">Metal-binding</keyword>
<dbReference type="PROSITE" id="PS00198">
    <property type="entry name" value="4FE4S_FER_1"/>
    <property type="match status" value="1"/>
</dbReference>
<feature type="domain" description="4Fe-4S ferredoxin-type" evidence="8">
    <location>
        <begin position="255"/>
        <end position="279"/>
    </location>
</feature>
<dbReference type="GO" id="GO:0046872">
    <property type="term" value="F:metal ion binding"/>
    <property type="evidence" value="ECO:0007669"/>
    <property type="project" value="UniProtKB-KW"/>
</dbReference>
<keyword evidence="4" id="KW-0249">Electron transport</keyword>
<organism evidence="9 10">
    <name type="scientific">Criibacterium bergeronii</name>
    <dbReference type="NCBI Taxonomy" id="1871336"/>
    <lineage>
        <taxon>Bacteria</taxon>
        <taxon>Bacillati</taxon>
        <taxon>Bacillota</taxon>
        <taxon>Clostridia</taxon>
        <taxon>Peptostreptococcales</taxon>
        <taxon>Filifactoraceae</taxon>
        <taxon>Criibacterium</taxon>
    </lineage>
</organism>
<accession>A0A371IP34</accession>
<gene>
    <name evidence="9" type="ORF">BBG48_000590</name>
</gene>
<dbReference type="Gene3D" id="3.30.70.20">
    <property type="match status" value="1"/>
</dbReference>
<evidence type="ECO:0000256" key="1">
    <source>
        <dbReference type="ARBA" id="ARBA00022448"/>
    </source>
</evidence>
<dbReference type="InterPro" id="IPR017900">
    <property type="entry name" value="4Fe4S_Fe_S_CS"/>
</dbReference>
<feature type="transmembrane region" description="Helical" evidence="7">
    <location>
        <begin position="150"/>
        <end position="172"/>
    </location>
</feature>
<evidence type="ECO:0000256" key="6">
    <source>
        <dbReference type="ARBA" id="ARBA00023014"/>
    </source>
</evidence>
<dbReference type="GO" id="GO:0051539">
    <property type="term" value="F:4 iron, 4 sulfur cluster binding"/>
    <property type="evidence" value="ECO:0007669"/>
    <property type="project" value="UniProtKB-KW"/>
</dbReference>
<evidence type="ECO:0000313" key="9">
    <source>
        <dbReference type="EMBL" id="RDY22248.1"/>
    </source>
</evidence>
<comment type="caution">
    <text evidence="9">The sequence shown here is derived from an EMBL/GenBank/DDBJ whole genome shotgun (WGS) entry which is preliminary data.</text>
</comment>
<feature type="transmembrane region" description="Helical" evidence="7">
    <location>
        <begin position="72"/>
        <end position="104"/>
    </location>
</feature>
<dbReference type="Pfam" id="PF12801">
    <property type="entry name" value="Fer4_5"/>
    <property type="match status" value="3"/>
</dbReference>
<dbReference type="STRING" id="1871336.BBG48_00885"/>
<dbReference type="GO" id="GO:0005886">
    <property type="term" value="C:plasma membrane"/>
    <property type="evidence" value="ECO:0007669"/>
    <property type="project" value="TreeGrafter"/>
</dbReference>
<feature type="domain" description="4Fe-4S ferredoxin-type" evidence="8">
    <location>
        <begin position="225"/>
        <end position="254"/>
    </location>
</feature>
<keyword evidence="7" id="KW-0472">Membrane</keyword>
<keyword evidence="5" id="KW-0408">Iron</keyword>
<evidence type="ECO:0000256" key="4">
    <source>
        <dbReference type="ARBA" id="ARBA00022982"/>
    </source>
</evidence>
<dbReference type="PANTHER" id="PTHR30176:SF3">
    <property type="entry name" value="FERREDOXIN-TYPE PROTEIN NAPH"/>
    <property type="match status" value="1"/>
</dbReference>
<reference evidence="9 10" key="1">
    <citation type="journal article" date="2016" name="Genome Announc.">
        <title>Draft Genome Sequence of Criibacterium bergeronii gen. nov., sp. nov., Strain CCRI-22567T, Isolated from a Vaginal Sample from a Woman with Bacterial Vaginosis.</title>
        <authorList>
            <person name="Maheux A.F."/>
            <person name="Berube E."/>
            <person name="Boudreau D.K."/>
            <person name="Raymond F."/>
            <person name="Corbeil J."/>
            <person name="Roy P.H."/>
            <person name="Boissinot M."/>
            <person name="Omar R.F."/>
        </authorList>
    </citation>
    <scope>NUCLEOTIDE SEQUENCE [LARGE SCALE GENOMIC DNA]</scope>
    <source>
        <strain evidence="9 10">CCRI-22567</strain>
    </source>
</reference>
<dbReference type="InterPro" id="IPR017896">
    <property type="entry name" value="4Fe4S_Fe-S-bd"/>
</dbReference>
<dbReference type="PROSITE" id="PS51379">
    <property type="entry name" value="4FE4S_FER_2"/>
    <property type="match status" value="2"/>
</dbReference>
<proteinExistence type="predicted"/>
<keyword evidence="7" id="KW-1133">Transmembrane helix</keyword>
<keyword evidence="2" id="KW-0004">4Fe-4S</keyword>
<protein>
    <submittedName>
        <fullName evidence="9">4Fe-4S binding protein</fullName>
    </submittedName>
</protein>
<keyword evidence="7" id="KW-0812">Transmembrane</keyword>
<dbReference type="InterPro" id="IPR051684">
    <property type="entry name" value="Electron_Trans/Redox"/>
</dbReference>
<evidence type="ECO:0000313" key="10">
    <source>
        <dbReference type="Proteomes" id="UP000093352"/>
    </source>
</evidence>
<evidence type="ECO:0000256" key="3">
    <source>
        <dbReference type="ARBA" id="ARBA00022723"/>
    </source>
</evidence>
<sequence length="295" mass="33638">MKISFRTKFQAAFCALTNANFAGFFKGNIYQGNLKKLCVPGLNCYSCPGALFSCPLGSLQNSLTSLGDRFSFYILGTLLGFGVLFGRLICGFMCPFGFLQDLLYKIKLPFVKKRLNMPYHNKLKYLKYVILIVFVILMPLLLVNEFGFSSPYFCKLICPSGTFFASFPLLLVKTSLRDAIGLLFFNKLTLLLVFVFLSIKYYRPFCKYICPLGALYGLFNRVSFFRFEVDDKKCTLCKQCERACPMEIKTYQTPNSADCIRCMKCINACKFDALISTYPLKDMFKNSSKSEKLNK</sequence>
<name>A0A371IP34_9FIRM</name>
<evidence type="ECO:0000256" key="7">
    <source>
        <dbReference type="SAM" id="Phobius"/>
    </source>
</evidence>
<dbReference type="Pfam" id="PF00037">
    <property type="entry name" value="Fer4"/>
    <property type="match status" value="1"/>
</dbReference>
<keyword evidence="10" id="KW-1185">Reference proteome</keyword>
<dbReference type="RefSeq" id="WP_068911610.1">
    <property type="nucleotide sequence ID" value="NZ_MBEW02000001.1"/>
</dbReference>
<dbReference type="PANTHER" id="PTHR30176">
    <property type="entry name" value="FERREDOXIN-TYPE PROTEIN NAPH"/>
    <property type="match status" value="1"/>
</dbReference>
<dbReference type="AlphaFoldDB" id="A0A371IP34"/>